<reference evidence="1 2" key="1">
    <citation type="submission" date="2021-12" db="EMBL/GenBank/DDBJ databases">
        <title>Genome sequencing of bacteria with rrn-lacking chromosome and rrn-plasmid.</title>
        <authorList>
            <person name="Anda M."/>
            <person name="Iwasaki W."/>
        </authorList>
    </citation>
    <scope>NUCLEOTIDE SEQUENCE [LARGE SCALE GENOMIC DNA]</scope>
    <source>
        <strain evidence="1 2">DSM 100852</strain>
        <plasmid evidence="1 2">pFA3</plasmid>
    </source>
</reference>
<organism evidence="1 2">
    <name type="scientific">Fulvitalea axinellae</name>
    <dbReference type="NCBI Taxonomy" id="1182444"/>
    <lineage>
        <taxon>Bacteria</taxon>
        <taxon>Pseudomonadati</taxon>
        <taxon>Bacteroidota</taxon>
        <taxon>Cytophagia</taxon>
        <taxon>Cytophagales</taxon>
        <taxon>Persicobacteraceae</taxon>
        <taxon>Fulvitalea</taxon>
    </lineage>
</organism>
<accession>A0AAU9CJH2</accession>
<name>A0AAU9CJH2_9BACT</name>
<geneLocation type="plasmid" evidence="1 2">
    <name>pFA3</name>
</geneLocation>
<proteinExistence type="predicted"/>
<protein>
    <submittedName>
        <fullName evidence="1">Uncharacterized protein</fullName>
    </submittedName>
</protein>
<dbReference type="KEGG" id="fax:FUAX_46930"/>
<evidence type="ECO:0000313" key="1">
    <source>
        <dbReference type="EMBL" id="BDD12261.1"/>
    </source>
</evidence>
<dbReference type="AlphaFoldDB" id="A0AAU9CJH2"/>
<evidence type="ECO:0000313" key="2">
    <source>
        <dbReference type="Proteomes" id="UP001348817"/>
    </source>
</evidence>
<sequence>MRQLKQISTISLILSLLVFTLSKQGAVLLTFNIFQQYIADNLCENRDRPMTMCYGNCFLEKELNKTTEQEEQRGIADETSVSLDLYSKFTSVSNPEKPVDFISKKGLIKVYSNAYHFLWENSLFHPPRT</sequence>
<gene>
    <name evidence="1" type="ORF">FUAX_46930</name>
</gene>
<keyword evidence="1" id="KW-0614">Plasmid</keyword>
<dbReference type="EMBL" id="AP025317">
    <property type="protein sequence ID" value="BDD12261.1"/>
    <property type="molecule type" value="Genomic_DNA"/>
</dbReference>
<dbReference type="Proteomes" id="UP001348817">
    <property type="component" value="Plasmid pFA3"/>
</dbReference>
<keyword evidence="2" id="KW-1185">Reference proteome</keyword>